<accession>B1HYH2</accession>
<gene>
    <name evidence="1" type="ordered locus">Bsph_2584</name>
</gene>
<dbReference type="AlphaFoldDB" id="B1HYH2"/>
<protein>
    <submittedName>
        <fullName evidence="1">Uncharacterized protein</fullName>
    </submittedName>
</protein>
<dbReference type="EnsemblBacteria" id="ACA40133">
    <property type="protein sequence ID" value="ACA40133"/>
    <property type="gene ID" value="Bsph_2584"/>
</dbReference>
<proteinExistence type="predicted"/>
<dbReference type="Proteomes" id="UP000002164">
    <property type="component" value="Chromosome"/>
</dbReference>
<dbReference type="KEGG" id="lsp:Bsph_2584"/>
<evidence type="ECO:0000313" key="2">
    <source>
        <dbReference type="Proteomes" id="UP000002164"/>
    </source>
</evidence>
<name>B1HYH2_LYSSC</name>
<sequence length="40" mass="4737">MGSFIPNPVFGRKNKTRVIDIIKADKLFFIYKIHLFKNIL</sequence>
<dbReference type="HOGENOM" id="CLU_3292048_0_0_9"/>
<organism evidence="1 2">
    <name type="scientific">Lysinibacillus sphaericus (strain C3-41)</name>
    <dbReference type="NCBI Taxonomy" id="444177"/>
    <lineage>
        <taxon>Bacteria</taxon>
        <taxon>Bacillati</taxon>
        <taxon>Bacillota</taxon>
        <taxon>Bacilli</taxon>
        <taxon>Bacillales</taxon>
        <taxon>Bacillaceae</taxon>
        <taxon>Lysinibacillus</taxon>
    </lineage>
</organism>
<evidence type="ECO:0000313" key="1">
    <source>
        <dbReference type="EMBL" id="ACA40133.1"/>
    </source>
</evidence>
<reference evidence="1 2" key="1">
    <citation type="journal article" date="2008" name="J. Bacteriol.">
        <title>Complete genome sequence of the mosquitocidal bacterium Bacillus sphaericus C3-41 and comparison with those of closely related Bacillus species.</title>
        <authorList>
            <person name="Hu X."/>
            <person name="Fan W."/>
            <person name="Han B."/>
            <person name="Liu H."/>
            <person name="Zheng D."/>
            <person name="Li Q."/>
            <person name="Dong W."/>
            <person name="Yan J."/>
            <person name="Gao M."/>
            <person name="Berry C."/>
            <person name="Yuan Z."/>
        </authorList>
    </citation>
    <scope>NUCLEOTIDE SEQUENCE [LARGE SCALE GENOMIC DNA]</scope>
    <source>
        <strain evidence="1 2">C3-41</strain>
    </source>
</reference>
<dbReference type="EMBL" id="CP000817">
    <property type="protein sequence ID" value="ACA40133.1"/>
    <property type="molecule type" value="Genomic_DNA"/>
</dbReference>